<comment type="subcellular location">
    <subcellularLocation>
        <location evidence="2">Nucleus</location>
        <location evidence="2">Nucleolus</location>
    </subcellularLocation>
</comment>
<keyword evidence="5 7" id="KW-0694">RNA-binding</keyword>
<reference evidence="10 11" key="1">
    <citation type="submission" date="2016-07" db="EMBL/GenBank/DDBJ databases">
        <title>Pervasive Adenine N6-methylation of Active Genes in Fungi.</title>
        <authorList>
            <consortium name="DOE Joint Genome Institute"/>
            <person name="Mondo S.J."/>
            <person name="Dannebaum R.O."/>
            <person name="Kuo R.C."/>
            <person name="Labutti K."/>
            <person name="Haridas S."/>
            <person name="Kuo A."/>
            <person name="Salamov A."/>
            <person name="Ahrendt S.R."/>
            <person name="Lipzen A."/>
            <person name="Sullivan W."/>
            <person name="Andreopoulos W.B."/>
            <person name="Clum A."/>
            <person name="Lindquist E."/>
            <person name="Daum C."/>
            <person name="Ramamoorthy G.K."/>
            <person name="Gryganskyi A."/>
            <person name="Culley D."/>
            <person name="Magnuson J.K."/>
            <person name="James T.Y."/>
            <person name="O'Malley M.A."/>
            <person name="Stajich J.E."/>
            <person name="Spatafora J.W."/>
            <person name="Visel A."/>
            <person name="Grigoriev I.V."/>
        </authorList>
    </citation>
    <scope>NUCLEOTIDE SEQUENCE [LARGE SCALE GENOMIC DNA]</scope>
    <source>
        <strain evidence="10 11">NRRL 1336</strain>
    </source>
</reference>
<dbReference type="PANTHER" id="PTHR23236:SF25">
    <property type="entry name" value="RNA-BINDING PROTEIN 34"/>
    <property type="match status" value="1"/>
</dbReference>
<name>A0A1X2ISB6_9FUNG</name>
<comment type="function">
    <text evidence="1">Involved in pre-25S rRNA processing.</text>
</comment>
<evidence type="ECO:0000256" key="1">
    <source>
        <dbReference type="ARBA" id="ARBA00002475"/>
    </source>
</evidence>
<feature type="compositionally biased region" description="Polar residues" evidence="8">
    <location>
        <begin position="24"/>
        <end position="33"/>
    </location>
</feature>
<evidence type="ECO:0000256" key="7">
    <source>
        <dbReference type="PROSITE-ProRule" id="PRU00176"/>
    </source>
</evidence>
<dbReference type="InterPro" id="IPR012677">
    <property type="entry name" value="Nucleotide-bd_a/b_plait_sf"/>
</dbReference>
<dbReference type="PANTHER" id="PTHR23236">
    <property type="entry name" value="EUKARYOTIC TRANSLATION INITIATION FACTOR 4B/4H"/>
    <property type="match status" value="1"/>
</dbReference>
<evidence type="ECO:0000313" key="11">
    <source>
        <dbReference type="Proteomes" id="UP000193560"/>
    </source>
</evidence>
<accession>A0A1X2ISB6</accession>
<comment type="similarity">
    <text evidence="3">Belongs to the RRM RBM34 family.</text>
</comment>
<proteinExistence type="inferred from homology"/>
<dbReference type="SUPFAM" id="SSF54928">
    <property type="entry name" value="RNA-binding domain, RBD"/>
    <property type="match status" value="2"/>
</dbReference>
<keyword evidence="11" id="KW-1185">Reference proteome</keyword>
<evidence type="ECO:0000256" key="2">
    <source>
        <dbReference type="ARBA" id="ARBA00004604"/>
    </source>
</evidence>
<evidence type="ECO:0000259" key="9">
    <source>
        <dbReference type="PROSITE" id="PS50102"/>
    </source>
</evidence>
<dbReference type="OrthoDB" id="442677at2759"/>
<dbReference type="InterPro" id="IPR034221">
    <property type="entry name" value="RBM34_RRM2"/>
</dbReference>
<feature type="domain" description="RRM" evidence="9">
    <location>
        <begin position="208"/>
        <end position="287"/>
    </location>
</feature>
<gene>
    <name evidence="10" type="ORF">BCR42DRAFT_488458</name>
</gene>
<comment type="caution">
    <text evidence="10">The sequence shown here is derived from an EMBL/GenBank/DDBJ whole genome shotgun (WGS) entry which is preliminary data.</text>
</comment>
<feature type="compositionally biased region" description="Basic and acidic residues" evidence="8">
    <location>
        <begin position="48"/>
        <end position="57"/>
    </location>
</feature>
<dbReference type="GO" id="GO:0003723">
    <property type="term" value="F:RNA binding"/>
    <property type="evidence" value="ECO:0007669"/>
    <property type="project" value="UniProtKB-UniRule"/>
</dbReference>
<evidence type="ECO:0000256" key="4">
    <source>
        <dbReference type="ARBA" id="ARBA00015520"/>
    </source>
</evidence>
<dbReference type="EMBL" id="MCGE01000005">
    <property type="protein sequence ID" value="ORZ21374.1"/>
    <property type="molecule type" value="Genomic_DNA"/>
</dbReference>
<sequence>MTTKSDSILGDKVEVVKNLDSLFQNSAGPSDTLSKPVVATPIVPFESSSKKDSETDSKKRKKIDTTVPNEDDVVAIESLRKRNRPAVLTGEKQAQQKAKDERTVFVGNLPISSMTKQGTKDLSKHFSEHGKVESVRFRSISMANHMDRKGAYITKKFHSNRDEVNAYIVFKTKDEAEAAAKAMDGTVYMEKHLRVDTANASPNGDHKRSVFLGQLPFDVNDEELWTFFKSGCEVQRVRVVRDPQTNMGKGFGFVQFADRDSVTVALAMEDKVFREPSHKIRIQRCDKAEEGARSSAKKFSKQNLKKSSSAKKSADNKHGKEKGSKRRSLPTPKLMEGTRSNKGQGNPLKIAKIVKKASKKSTKK</sequence>
<dbReference type="STRING" id="90262.A0A1X2ISB6"/>
<feature type="region of interest" description="Disordered" evidence="8">
    <location>
        <begin position="24"/>
        <end position="70"/>
    </location>
</feature>
<feature type="compositionally biased region" description="Basic residues" evidence="8">
    <location>
        <begin position="295"/>
        <end position="304"/>
    </location>
</feature>
<protein>
    <recommendedName>
        <fullName evidence="4">Nucleolar protein 12</fullName>
    </recommendedName>
</protein>
<dbReference type="Proteomes" id="UP000193560">
    <property type="component" value="Unassembled WGS sequence"/>
</dbReference>
<dbReference type="GO" id="GO:0005730">
    <property type="term" value="C:nucleolus"/>
    <property type="evidence" value="ECO:0007669"/>
    <property type="project" value="UniProtKB-SubCell"/>
</dbReference>
<dbReference type="PROSITE" id="PS50102">
    <property type="entry name" value="RRM"/>
    <property type="match status" value="2"/>
</dbReference>
<keyword evidence="6" id="KW-0539">Nucleus</keyword>
<dbReference type="SMART" id="SM00360">
    <property type="entry name" value="RRM"/>
    <property type="match status" value="2"/>
</dbReference>
<feature type="compositionally biased region" description="Basic and acidic residues" evidence="8">
    <location>
        <begin position="312"/>
        <end position="322"/>
    </location>
</feature>
<evidence type="ECO:0000256" key="6">
    <source>
        <dbReference type="ARBA" id="ARBA00023242"/>
    </source>
</evidence>
<feature type="region of interest" description="Disordered" evidence="8">
    <location>
        <begin position="284"/>
        <end position="364"/>
    </location>
</feature>
<dbReference type="Gene3D" id="3.30.70.330">
    <property type="match status" value="2"/>
</dbReference>
<feature type="compositionally biased region" description="Basic residues" evidence="8">
    <location>
        <begin position="352"/>
        <end position="364"/>
    </location>
</feature>
<evidence type="ECO:0000256" key="3">
    <source>
        <dbReference type="ARBA" id="ARBA00007077"/>
    </source>
</evidence>
<evidence type="ECO:0000256" key="8">
    <source>
        <dbReference type="SAM" id="MobiDB-lite"/>
    </source>
</evidence>
<evidence type="ECO:0000256" key="5">
    <source>
        <dbReference type="ARBA" id="ARBA00022884"/>
    </source>
</evidence>
<feature type="domain" description="RRM" evidence="9">
    <location>
        <begin position="102"/>
        <end position="200"/>
    </location>
</feature>
<dbReference type="Pfam" id="PF00076">
    <property type="entry name" value="RRM_1"/>
    <property type="match status" value="1"/>
</dbReference>
<dbReference type="CDD" id="cd12395">
    <property type="entry name" value="RRM2_RBM34"/>
    <property type="match status" value="1"/>
</dbReference>
<dbReference type="InterPro" id="IPR000504">
    <property type="entry name" value="RRM_dom"/>
</dbReference>
<dbReference type="InterPro" id="IPR035979">
    <property type="entry name" value="RBD_domain_sf"/>
</dbReference>
<dbReference type="AlphaFoldDB" id="A0A1X2ISB6"/>
<organism evidence="10 11">
    <name type="scientific">Absidia repens</name>
    <dbReference type="NCBI Taxonomy" id="90262"/>
    <lineage>
        <taxon>Eukaryota</taxon>
        <taxon>Fungi</taxon>
        <taxon>Fungi incertae sedis</taxon>
        <taxon>Mucoromycota</taxon>
        <taxon>Mucoromycotina</taxon>
        <taxon>Mucoromycetes</taxon>
        <taxon>Mucorales</taxon>
        <taxon>Cunninghamellaceae</taxon>
        <taxon>Absidia</taxon>
    </lineage>
</organism>
<evidence type="ECO:0000313" key="10">
    <source>
        <dbReference type="EMBL" id="ORZ21374.1"/>
    </source>
</evidence>